<dbReference type="RefSeq" id="WP_058600848.1">
    <property type="nucleotide sequence ID" value="NZ_LDQA01000028.1"/>
</dbReference>
<dbReference type="AlphaFoldDB" id="A0A175RNX2"/>
<feature type="compositionally biased region" description="Low complexity" evidence="1">
    <location>
        <begin position="65"/>
        <end position="75"/>
    </location>
</feature>
<dbReference type="PANTHER" id="PTHR41542">
    <property type="entry name" value="BLL5807 PROTEIN"/>
    <property type="match status" value="1"/>
</dbReference>
<feature type="compositionally biased region" description="Polar residues" evidence="1">
    <location>
        <begin position="148"/>
        <end position="172"/>
    </location>
</feature>
<feature type="transmembrane region" description="Helical" evidence="2">
    <location>
        <begin position="86"/>
        <end position="108"/>
    </location>
</feature>
<proteinExistence type="predicted"/>
<feature type="domain" description="Tim44-like" evidence="3">
    <location>
        <begin position="183"/>
        <end position="327"/>
    </location>
</feature>
<name>A0A175RNX2_9HYPH</name>
<gene>
    <name evidence="4" type="ORF">NS365_13840</name>
</gene>
<dbReference type="Pfam" id="PF04280">
    <property type="entry name" value="Tim44"/>
    <property type="match status" value="1"/>
</dbReference>
<protein>
    <submittedName>
        <fullName evidence="4">Membrane protein</fullName>
    </submittedName>
</protein>
<comment type="caution">
    <text evidence="4">The sequence shown here is derived from an EMBL/GenBank/DDBJ whole genome shotgun (WGS) entry which is preliminary data.</text>
</comment>
<dbReference type="Proteomes" id="UP000078529">
    <property type="component" value="Unassembled WGS sequence"/>
</dbReference>
<dbReference type="InterPro" id="IPR032710">
    <property type="entry name" value="NTF2-like_dom_sf"/>
</dbReference>
<sequence length="328" mass="34556">MNPSRTGRFTALLAVLTLVFSTMVVDYAEARRGGSFGSRGGRTYQSAPATNTAPAAAPVQRSMTSPGQASSAAAAARPAAGQRSGLFGGGFGGAMMRGLLIGGLFGLLMGSGFGGLAGMLGLLVQVALIGLLVMLALRFFRSRSGQTASANGASPLNQQRSAYQGQNPNAGNGTYGSGLGSRSAAAPKAGVGRDEIGVTQQDLGMFESRLKALQDAYSREDYKALEEIATPEVVSYLAQELAQNAARGVRNEARDVELLQGDVSESWREGPRDYATVAMRYGMIDVVRDRQSGRIVEGDERTRVESTEVWTFVRERGGAWKLSAIQEA</sequence>
<feature type="transmembrane region" description="Helical" evidence="2">
    <location>
        <begin position="120"/>
        <end position="140"/>
    </location>
</feature>
<feature type="region of interest" description="Disordered" evidence="1">
    <location>
        <begin position="36"/>
        <end position="75"/>
    </location>
</feature>
<dbReference type="InterPro" id="IPR007379">
    <property type="entry name" value="Tim44-like_dom"/>
</dbReference>
<evidence type="ECO:0000259" key="3">
    <source>
        <dbReference type="SMART" id="SM00978"/>
    </source>
</evidence>
<keyword evidence="2" id="KW-0812">Transmembrane</keyword>
<feature type="compositionally biased region" description="Low complexity" evidence="1">
    <location>
        <begin position="47"/>
        <end position="58"/>
    </location>
</feature>
<evidence type="ECO:0000313" key="5">
    <source>
        <dbReference type="Proteomes" id="UP000078529"/>
    </source>
</evidence>
<keyword evidence="2" id="KW-1133">Transmembrane helix</keyword>
<organism evidence="4 5">
    <name type="scientific">Aureimonas ureilytica</name>
    <dbReference type="NCBI Taxonomy" id="401562"/>
    <lineage>
        <taxon>Bacteria</taxon>
        <taxon>Pseudomonadati</taxon>
        <taxon>Pseudomonadota</taxon>
        <taxon>Alphaproteobacteria</taxon>
        <taxon>Hyphomicrobiales</taxon>
        <taxon>Aurantimonadaceae</taxon>
        <taxon>Aureimonas</taxon>
    </lineage>
</organism>
<keyword evidence="2" id="KW-0472">Membrane</keyword>
<evidence type="ECO:0000256" key="1">
    <source>
        <dbReference type="SAM" id="MobiDB-lite"/>
    </source>
</evidence>
<feature type="region of interest" description="Disordered" evidence="1">
    <location>
        <begin position="148"/>
        <end position="186"/>
    </location>
</feature>
<keyword evidence="5" id="KW-1185">Reference proteome</keyword>
<dbReference type="SUPFAM" id="SSF54427">
    <property type="entry name" value="NTF2-like"/>
    <property type="match status" value="1"/>
</dbReference>
<reference evidence="4 5" key="1">
    <citation type="journal article" date="2016" name="Front. Microbiol.">
        <title>Genomic Resource of Rice Seed Associated Bacteria.</title>
        <authorList>
            <person name="Midha S."/>
            <person name="Bansal K."/>
            <person name="Sharma S."/>
            <person name="Kumar N."/>
            <person name="Patil P.P."/>
            <person name="Chaudhry V."/>
            <person name="Patil P.B."/>
        </authorList>
    </citation>
    <scope>NUCLEOTIDE SEQUENCE [LARGE SCALE GENOMIC DNA]</scope>
    <source>
        <strain evidence="4 5">NS365</strain>
    </source>
</reference>
<dbReference type="SMART" id="SM00978">
    <property type="entry name" value="Tim44"/>
    <property type="match status" value="1"/>
</dbReference>
<dbReference type="PATRIC" id="fig|401562.4.peg.2555"/>
<dbReference type="EMBL" id="LDQA01000028">
    <property type="protein sequence ID" value="KTR05083.1"/>
    <property type="molecule type" value="Genomic_DNA"/>
</dbReference>
<accession>A0A175RNX2</accession>
<evidence type="ECO:0000313" key="4">
    <source>
        <dbReference type="EMBL" id="KTR05083.1"/>
    </source>
</evidence>
<evidence type="ECO:0000256" key="2">
    <source>
        <dbReference type="SAM" id="Phobius"/>
    </source>
</evidence>
<dbReference type="Gene3D" id="3.10.450.240">
    <property type="match status" value="1"/>
</dbReference>
<dbReference type="PANTHER" id="PTHR41542:SF1">
    <property type="entry name" value="BLL5807 PROTEIN"/>
    <property type="match status" value="1"/>
</dbReference>